<dbReference type="Proteomes" id="UP001185659">
    <property type="component" value="Unassembled WGS sequence"/>
</dbReference>
<comment type="similarity">
    <text evidence="2">Belongs to the bacterial solute-binding protein 5 family.</text>
</comment>
<evidence type="ECO:0000313" key="5">
    <source>
        <dbReference type="EMBL" id="MDV6225548.1"/>
    </source>
</evidence>
<dbReference type="InterPro" id="IPR000914">
    <property type="entry name" value="SBP_5_dom"/>
</dbReference>
<comment type="caution">
    <text evidence="5">The sequence shown here is derived from an EMBL/GenBank/DDBJ whole genome shotgun (WGS) entry which is preliminary data.</text>
</comment>
<evidence type="ECO:0000313" key="6">
    <source>
        <dbReference type="Proteomes" id="UP001185659"/>
    </source>
</evidence>
<dbReference type="PANTHER" id="PTHR30290">
    <property type="entry name" value="PERIPLASMIC BINDING COMPONENT OF ABC TRANSPORTER"/>
    <property type="match status" value="1"/>
</dbReference>
<dbReference type="Pfam" id="PF00496">
    <property type="entry name" value="SBP_bac_5"/>
    <property type="match status" value="1"/>
</dbReference>
<keyword evidence="3" id="KW-0732">Signal</keyword>
<dbReference type="PIRSF" id="PIRSF002741">
    <property type="entry name" value="MppA"/>
    <property type="match status" value="1"/>
</dbReference>
<dbReference type="Gene3D" id="3.10.105.10">
    <property type="entry name" value="Dipeptide-binding Protein, Domain 3"/>
    <property type="match status" value="1"/>
</dbReference>
<comment type="subcellular location">
    <subcellularLocation>
        <location evidence="1">Periplasm</location>
    </subcellularLocation>
</comment>
<dbReference type="PANTHER" id="PTHR30290:SF38">
    <property type="entry name" value="D,D-DIPEPTIDE-BINDING PERIPLASMIC PROTEIN DDPA-RELATED"/>
    <property type="match status" value="1"/>
</dbReference>
<dbReference type="InterPro" id="IPR039424">
    <property type="entry name" value="SBP_5"/>
</dbReference>
<dbReference type="InterPro" id="IPR030678">
    <property type="entry name" value="Peptide/Ni-bd"/>
</dbReference>
<evidence type="ECO:0000259" key="4">
    <source>
        <dbReference type="Pfam" id="PF00496"/>
    </source>
</evidence>
<evidence type="ECO:0000256" key="1">
    <source>
        <dbReference type="ARBA" id="ARBA00004418"/>
    </source>
</evidence>
<organism evidence="5 6">
    <name type="scientific">Nitratireductor aquimarinus</name>
    <dbReference type="NCBI Taxonomy" id="889300"/>
    <lineage>
        <taxon>Bacteria</taxon>
        <taxon>Pseudomonadati</taxon>
        <taxon>Pseudomonadota</taxon>
        <taxon>Alphaproteobacteria</taxon>
        <taxon>Hyphomicrobiales</taxon>
        <taxon>Phyllobacteriaceae</taxon>
        <taxon>Nitratireductor</taxon>
    </lineage>
</organism>
<dbReference type="EMBL" id="JAWLIP010000001">
    <property type="protein sequence ID" value="MDV6225548.1"/>
    <property type="molecule type" value="Genomic_DNA"/>
</dbReference>
<dbReference type="SUPFAM" id="SSF53850">
    <property type="entry name" value="Periplasmic binding protein-like II"/>
    <property type="match status" value="1"/>
</dbReference>
<dbReference type="CDD" id="cd08517">
    <property type="entry name" value="PBP2_NikA_DppA_OppA_like_13"/>
    <property type="match status" value="1"/>
</dbReference>
<protein>
    <submittedName>
        <fullName evidence="5">ABC transporter substrate-binding protein</fullName>
    </submittedName>
</protein>
<evidence type="ECO:0000256" key="3">
    <source>
        <dbReference type="ARBA" id="ARBA00022729"/>
    </source>
</evidence>
<feature type="domain" description="Solute-binding protein family 5" evidence="4">
    <location>
        <begin position="85"/>
        <end position="434"/>
    </location>
</feature>
<dbReference type="PROSITE" id="PS51318">
    <property type="entry name" value="TAT"/>
    <property type="match status" value="1"/>
</dbReference>
<dbReference type="Gene3D" id="3.40.190.10">
    <property type="entry name" value="Periplasmic binding protein-like II"/>
    <property type="match status" value="1"/>
</dbReference>
<reference evidence="5 6" key="1">
    <citation type="submission" date="2023-10" db="EMBL/GenBank/DDBJ databases">
        <authorList>
            <person name="Venkata Ramana C."/>
            <person name="Sasikala C."/>
            <person name="Dhurka M."/>
        </authorList>
    </citation>
    <scope>NUCLEOTIDE SEQUENCE [LARGE SCALE GENOMIC DNA]</scope>
    <source>
        <strain evidence="5 6">KCTC 32151</strain>
    </source>
</reference>
<keyword evidence="6" id="KW-1185">Reference proteome</keyword>
<sequence>MAGLLISRRNLLLGAGALAAAGWPLRMAWAAGAEEAPRGGRLVVAADSEPRTLNPAIVASNGVFFIASKVIEPLAEAMMDGEGGLAPRLAKSWEGSEDGLSITFKLREGVTWHDGEPFTSADVAFSAMEVWKPLQNLGRVVFANLDTVETPDAHTAIFRFSAPTPIQLIRNALPVVTSVLPKHLYEGTDIAANPANKAPVGTGPFKFAEHRPGEYYRLTRNDAYWGEGLPKLDEIIFRVLPDRAAAASALEAGEIQLAAFSQVPLVDLERIASVPGLKVVTEGYEALTYQLVVEINHRNEILADQMVRQAISHAIDRDFVVDTVFLGYAQAATGPVPQNAPQFYNPDVKPYSFDIERANRLLDDAGYPRGDDGKRFSLRLLPAPFFSETRQFGDYLRQALGKVGIDVTLVNNDTPAHLKAVYTDHDFDIAVGSPVFRGDPAISTTILVQSGIPDGVPFSNQGGYANAELDTIIDQAAETIDTEARTALYNDFQRIVVEDLPLINVAEWGFTTVASDTVLNVGNNPRWPVSSWADTALAS</sequence>
<dbReference type="InterPro" id="IPR006311">
    <property type="entry name" value="TAT_signal"/>
</dbReference>
<name>A0ABU4AH21_9HYPH</name>
<proteinExistence type="inferred from homology"/>
<gene>
    <name evidence="5" type="ORF">R2G56_04540</name>
</gene>
<accession>A0ABU4AH21</accession>
<dbReference type="RefSeq" id="WP_317560574.1">
    <property type="nucleotide sequence ID" value="NZ_JAWLIP010000001.1"/>
</dbReference>
<evidence type="ECO:0000256" key="2">
    <source>
        <dbReference type="ARBA" id="ARBA00005695"/>
    </source>
</evidence>